<comment type="caution">
    <text evidence="2">The sequence shown here is derived from an EMBL/GenBank/DDBJ whole genome shotgun (WGS) entry which is preliminary data.</text>
</comment>
<dbReference type="PANTHER" id="PTHR48156:SF1">
    <property type="entry name" value="TRANSMEMBRANE PROTEIN"/>
    <property type="match status" value="1"/>
</dbReference>
<reference evidence="2 3" key="1">
    <citation type="journal article" date="2024" name="G3 (Bethesda)">
        <title>Genome assembly of Hibiscus sabdariffa L. provides insights into metabolisms of medicinal natural products.</title>
        <authorList>
            <person name="Kim T."/>
        </authorList>
    </citation>
    <scope>NUCLEOTIDE SEQUENCE [LARGE SCALE GENOMIC DNA]</scope>
    <source>
        <strain evidence="2">TK-2024</strain>
        <tissue evidence="2">Old leaves</tissue>
    </source>
</reference>
<evidence type="ECO:0000313" key="2">
    <source>
        <dbReference type="EMBL" id="KAK8481545.1"/>
    </source>
</evidence>
<proteinExistence type="predicted"/>
<name>A0ABR1ZLS1_9ROSI</name>
<evidence type="ECO:0000256" key="1">
    <source>
        <dbReference type="SAM" id="SignalP"/>
    </source>
</evidence>
<gene>
    <name evidence="2" type="ORF">V6N11_013584</name>
</gene>
<sequence>MAMPLGVALEMAKMVWIALSGWVCSCLTIADEVAASLRSGDIGPFHSYNTLMLEKVSYCGFLCKELLEPLLTPIQCNRRSVRELLACPAAGCGAGLLTGKEKSVLREGRRIEKKEPKGRIRSMGIEKAKTNFSFIHWCGMQSLVIDFLKFQYAVKCCISLIMLRGH</sequence>
<dbReference type="PANTHER" id="PTHR48156">
    <property type="entry name" value="TRANSMEMBRANE PROTEIN"/>
    <property type="match status" value="1"/>
</dbReference>
<organism evidence="2 3">
    <name type="scientific">Hibiscus sabdariffa</name>
    <name type="common">roselle</name>
    <dbReference type="NCBI Taxonomy" id="183260"/>
    <lineage>
        <taxon>Eukaryota</taxon>
        <taxon>Viridiplantae</taxon>
        <taxon>Streptophyta</taxon>
        <taxon>Embryophyta</taxon>
        <taxon>Tracheophyta</taxon>
        <taxon>Spermatophyta</taxon>
        <taxon>Magnoliopsida</taxon>
        <taxon>eudicotyledons</taxon>
        <taxon>Gunneridae</taxon>
        <taxon>Pentapetalae</taxon>
        <taxon>rosids</taxon>
        <taxon>malvids</taxon>
        <taxon>Malvales</taxon>
        <taxon>Malvaceae</taxon>
        <taxon>Malvoideae</taxon>
        <taxon>Hibiscus</taxon>
    </lineage>
</organism>
<dbReference type="Proteomes" id="UP001396334">
    <property type="component" value="Unassembled WGS sequence"/>
</dbReference>
<keyword evidence="1" id="KW-0732">Signal</keyword>
<keyword evidence="3" id="KW-1185">Reference proteome</keyword>
<protein>
    <submittedName>
        <fullName evidence="2">Uncharacterized protein</fullName>
    </submittedName>
</protein>
<feature type="chain" id="PRO_5046386215" evidence="1">
    <location>
        <begin position="27"/>
        <end position="166"/>
    </location>
</feature>
<accession>A0ABR1ZLS1</accession>
<feature type="signal peptide" evidence="1">
    <location>
        <begin position="1"/>
        <end position="26"/>
    </location>
</feature>
<evidence type="ECO:0000313" key="3">
    <source>
        <dbReference type="Proteomes" id="UP001396334"/>
    </source>
</evidence>
<dbReference type="EMBL" id="JBBPBN010000891">
    <property type="protein sequence ID" value="KAK8481545.1"/>
    <property type="molecule type" value="Genomic_DNA"/>
</dbReference>